<reference evidence="2" key="2">
    <citation type="submission" date="2019-06" db="EMBL/GenBank/DDBJ databases">
        <title>Co-occurence of chitin degradation, pigmentation and bioactivity in marine Pseudoalteromonas.</title>
        <authorList>
            <person name="Sonnenschein E.C."/>
            <person name="Bech P.K."/>
        </authorList>
    </citation>
    <scope>NUCLEOTIDE SEQUENCE [LARGE SCALE GENOMIC DNA]</scope>
    <source>
        <strain evidence="2">S2897</strain>
    </source>
</reference>
<gene>
    <name evidence="1" type="ORF">CWC05_24420</name>
</gene>
<comment type="caution">
    <text evidence="1">The sequence shown here is derived from an EMBL/GenBank/DDBJ whole genome shotgun (WGS) entry which is preliminary data.</text>
</comment>
<name>A0A5S3XYS5_9GAMM</name>
<protein>
    <submittedName>
        <fullName evidence="1">Haloacid dehalogenase</fullName>
    </submittedName>
</protein>
<organism evidence="1 2">
    <name type="scientific">Pseudoalteromonas ruthenica</name>
    <dbReference type="NCBI Taxonomy" id="151081"/>
    <lineage>
        <taxon>Bacteria</taxon>
        <taxon>Pseudomonadati</taxon>
        <taxon>Pseudomonadota</taxon>
        <taxon>Gammaproteobacteria</taxon>
        <taxon>Alteromonadales</taxon>
        <taxon>Pseudoalteromonadaceae</taxon>
        <taxon>Pseudoalteromonas</taxon>
    </lineage>
</organism>
<accession>A0A5S3XYS5</accession>
<dbReference type="Proteomes" id="UP000305874">
    <property type="component" value="Unassembled WGS sequence"/>
</dbReference>
<sequence length="22" mass="2377">SIALSWGADLNLTNPEALLKHI</sequence>
<feature type="non-terminal residue" evidence="1">
    <location>
        <position position="1"/>
    </location>
</feature>
<reference evidence="1 2" key="1">
    <citation type="submission" date="2017-12" db="EMBL/GenBank/DDBJ databases">
        <authorList>
            <person name="Paulsen S."/>
            <person name="Gram L.K."/>
        </authorList>
    </citation>
    <scope>NUCLEOTIDE SEQUENCE [LARGE SCALE GENOMIC DNA]</scope>
    <source>
        <strain evidence="1 2">S2897</strain>
    </source>
</reference>
<dbReference type="EMBL" id="PNCG01001197">
    <property type="protein sequence ID" value="TMP64545.1"/>
    <property type="molecule type" value="Genomic_DNA"/>
</dbReference>
<proteinExistence type="predicted"/>
<evidence type="ECO:0000313" key="1">
    <source>
        <dbReference type="EMBL" id="TMP64545.1"/>
    </source>
</evidence>
<evidence type="ECO:0000313" key="2">
    <source>
        <dbReference type="Proteomes" id="UP000305874"/>
    </source>
</evidence>
<dbReference type="AlphaFoldDB" id="A0A5S3XYS5"/>